<proteinExistence type="predicted"/>
<organism evidence="2 3">
    <name type="scientific">Candidatus Roizmanbacteria bacterium RIFCSPHIGHO2_12_FULL_41_11</name>
    <dbReference type="NCBI Taxonomy" id="1802052"/>
    <lineage>
        <taxon>Bacteria</taxon>
        <taxon>Candidatus Roizmaniibacteriota</taxon>
    </lineage>
</organism>
<gene>
    <name evidence="2" type="ORF">A3F03_00495</name>
</gene>
<evidence type="ECO:0000313" key="2">
    <source>
        <dbReference type="EMBL" id="OGK38581.1"/>
    </source>
</evidence>
<dbReference type="EMBL" id="MGAC01000007">
    <property type="protein sequence ID" value="OGK38581.1"/>
    <property type="molecule type" value="Genomic_DNA"/>
</dbReference>
<comment type="caution">
    <text evidence="2">The sequence shown here is derived from an EMBL/GenBank/DDBJ whole genome shotgun (WGS) entry which is preliminary data.</text>
</comment>
<sequence>MLGTELTSAAPVTEIPNPAADPAEGTPQLTETPDQVATIASVSPDNQVTTGDQNASENITALLSAENLKTKEQIRDYEVATIVDGLNLQSAAEMKTNADVMASDSSRSVHAYADIARKITVGTFTSDPPTVIGNVDGKDPSKGEPLFFKNTGSGWEACSKGDKDAVMLQTVTGGIKKDDGTVTVHCTIDGKTEDLPAASLLDAQLLAESDNITNFYAKGTADRAVVEARIAKLKGDKGVAANNLTPDQIAETAKHAGKMETQAMRDHINLKRAVAKPGETLTVEQKANNDKLDAMLARLDGKTVLTAEDFQFCLKNLYGGDVEGMRLDLARQAQQLEVTASQRPDPEIKEAYQKHIGLIKTHLHLVTVLSKELTSENGGFGQLFNKIDRGMVKKEAVAGLNAALATGNPTELVQTLITSAEKEGFVVIGDQKIHKNQLLDIAKGAAKWGGIGGLVLALALLMSATKSN</sequence>
<name>A0A1F7I5D3_9BACT</name>
<accession>A0A1F7I5D3</accession>
<dbReference type="AlphaFoldDB" id="A0A1F7I5D3"/>
<reference evidence="2 3" key="1">
    <citation type="journal article" date="2016" name="Nat. Commun.">
        <title>Thousands of microbial genomes shed light on interconnected biogeochemical processes in an aquifer system.</title>
        <authorList>
            <person name="Anantharaman K."/>
            <person name="Brown C.T."/>
            <person name="Hug L.A."/>
            <person name="Sharon I."/>
            <person name="Castelle C.J."/>
            <person name="Probst A.J."/>
            <person name="Thomas B.C."/>
            <person name="Singh A."/>
            <person name="Wilkins M.J."/>
            <person name="Karaoz U."/>
            <person name="Brodie E.L."/>
            <person name="Williams K.H."/>
            <person name="Hubbard S.S."/>
            <person name="Banfield J.F."/>
        </authorList>
    </citation>
    <scope>NUCLEOTIDE SEQUENCE [LARGE SCALE GENOMIC DNA]</scope>
</reference>
<evidence type="ECO:0000256" key="1">
    <source>
        <dbReference type="SAM" id="MobiDB-lite"/>
    </source>
</evidence>
<dbReference type="Proteomes" id="UP000176803">
    <property type="component" value="Unassembled WGS sequence"/>
</dbReference>
<feature type="region of interest" description="Disordered" evidence="1">
    <location>
        <begin position="1"/>
        <end position="32"/>
    </location>
</feature>
<protein>
    <submittedName>
        <fullName evidence="2">Uncharacterized protein</fullName>
    </submittedName>
</protein>
<evidence type="ECO:0000313" key="3">
    <source>
        <dbReference type="Proteomes" id="UP000176803"/>
    </source>
</evidence>